<dbReference type="STRING" id="1849047.A0A3D8SQ34"/>
<sequence>MNINKKFDRIKQWTNEKMGAEAKTGVSEEFKALEMEMTLRHEGMEKLQKSMTTYVKSLSKREEIEDKEKLLPVGYLAQTMINHGEDFEPDSEFGNCLIAMGRTNERISRTQETYVVNATNGWLESLERSLAMMKEYQAARKKLENRRLAYDASLSKMSRAKKEDFRVEEELRSQKAKYEESSEDVLRRMQDIKEAEAESVADLGAFLDAELEYYDRCRDELLQLKRDWPAGATPSPSQRRPNGRSRSNTAHSLNTPHVYHERFAAYEEPPTPELEPPPRPAIRSASRVGSASRVDSRLDTHDEYPDPISPSSRPSYGRSNTFQGPTSIYRETTPVASLRQSSVPNEREVGSLRASLRPTSRIITHAADIFHDPSDDSTHNSASPDHSYGERSVSPATSQGSYQSYTSRSASFSNNLTPGNARKGPPPPPPSRAKKPPPPPPMKRADISAGGISRY</sequence>
<name>A0A3D8SQ34_9HELO</name>
<feature type="compositionally biased region" description="Polar residues" evidence="1">
    <location>
        <begin position="394"/>
        <end position="418"/>
    </location>
</feature>
<gene>
    <name evidence="3" type="ORF">BP6252_00439</name>
</gene>
<feature type="region of interest" description="Disordered" evidence="1">
    <location>
        <begin position="228"/>
        <end position="455"/>
    </location>
</feature>
<proteinExistence type="predicted"/>
<dbReference type="Pfam" id="PF03114">
    <property type="entry name" value="BAR"/>
    <property type="match status" value="1"/>
</dbReference>
<dbReference type="Proteomes" id="UP000256645">
    <property type="component" value="Unassembled WGS sequence"/>
</dbReference>
<feature type="domain" description="BAR" evidence="2">
    <location>
        <begin position="15"/>
        <end position="237"/>
    </location>
</feature>
<feature type="compositionally biased region" description="Pro residues" evidence="1">
    <location>
        <begin position="424"/>
        <end position="442"/>
    </location>
</feature>
<evidence type="ECO:0000313" key="4">
    <source>
        <dbReference type="Proteomes" id="UP000256645"/>
    </source>
</evidence>
<dbReference type="PROSITE" id="PS51021">
    <property type="entry name" value="BAR"/>
    <property type="match status" value="1"/>
</dbReference>
<reference evidence="3 4" key="1">
    <citation type="journal article" date="2018" name="IMA Fungus">
        <title>IMA Genome-F 9: Draft genome sequence of Annulohypoxylon stygium, Aspergillus mulundensis, Berkeleyomyces basicola (syn. Thielaviopsis basicola), Ceratocystis smalleyi, two Cercospora beticola strains, Coleophoma cylindrospora, Fusarium fracticaudum, Phialophora cf. hyalina, and Morchella septimelata.</title>
        <authorList>
            <person name="Wingfield B.D."/>
            <person name="Bills G.F."/>
            <person name="Dong Y."/>
            <person name="Huang W."/>
            <person name="Nel W.J."/>
            <person name="Swalarsk-Parry B.S."/>
            <person name="Vaghefi N."/>
            <person name="Wilken P.M."/>
            <person name="An Z."/>
            <person name="de Beer Z.W."/>
            <person name="De Vos L."/>
            <person name="Chen L."/>
            <person name="Duong T.A."/>
            <person name="Gao Y."/>
            <person name="Hammerbacher A."/>
            <person name="Kikkert J.R."/>
            <person name="Li Y."/>
            <person name="Li H."/>
            <person name="Li K."/>
            <person name="Li Q."/>
            <person name="Liu X."/>
            <person name="Ma X."/>
            <person name="Naidoo K."/>
            <person name="Pethybridge S.J."/>
            <person name="Sun J."/>
            <person name="Steenkamp E.T."/>
            <person name="van der Nest M.A."/>
            <person name="van Wyk S."/>
            <person name="Wingfield M.J."/>
            <person name="Xiong C."/>
            <person name="Yue Q."/>
            <person name="Zhang X."/>
        </authorList>
    </citation>
    <scope>NUCLEOTIDE SEQUENCE [LARGE SCALE GENOMIC DNA]</scope>
    <source>
        <strain evidence="3 4">BP6252</strain>
    </source>
</reference>
<dbReference type="EMBL" id="PDLM01000001">
    <property type="protein sequence ID" value="RDW88407.1"/>
    <property type="molecule type" value="Genomic_DNA"/>
</dbReference>
<evidence type="ECO:0000256" key="1">
    <source>
        <dbReference type="SAM" id="MobiDB-lite"/>
    </source>
</evidence>
<organism evidence="3 4">
    <name type="scientific">Coleophoma cylindrospora</name>
    <dbReference type="NCBI Taxonomy" id="1849047"/>
    <lineage>
        <taxon>Eukaryota</taxon>
        <taxon>Fungi</taxon>
        <taxon>Dikarya</taxon>
        <taxon>Ascomycota</taxon>
        <taxon>Pezizomycotina</taxon>
        <taxon>Leotiomycetes</taxon>
        <taxon>Helotiales</taxon>
        <taxon>Dermateaceae</taxon>
        <taxon>Coleophoma</taxon>
    </lineage>
</organism>
<feature type="compositionally biased region" description="Pro residues" evidence="1">
    <location>
        <begin position="269"/>
        <end position="280"/>
    </location>
</feature>
<feature type="compositionally biased region" description="Basic and acidic residues" evidence="1">
    <location>
        <begin position="294"/>
        <end position="304"/>
    </location>
</feature>
<evidence type="ECO:0000259" key="2">
    <source>
        <dbReference type="PROSITE" id="PS51021"/>
    </source>
</evidence>
<dbReference type="AlphaFoldDB" id="A0A3D8SQ34"/>
<feature type="compositionally biased region" description="Polar residues" evidence="1">
    <location>
        <begin position="234"/>
        <end position="255"/>
    </location>
</feature>
<dbReference type="SUPFAM" id="SSF103657">
    <property type="entry name" value="BAR/IMD domain-like"/>
    <property type="match status" value="1"/>
</dbReference>
<accession>A0A3D8SQ34</accession>
<dbReference type="SMART" id="SM00721">
    <property type="entry name" value="BAR"/>
    <property type="match status" value="1"/>
</dbReference>
<keyword evidence="4" id="KW-1185">Reference proteome</keyword>
<protein>
    <submittedName>
        <fullName evidence="3">BAR-domain-containing protein</fullName>
    </submittedName>
</protein>
<feature type="compositionally biased region" description="Basic and acidic residues" evidence="1">
    <location>
        <begin position="368"/>
        <end position="378"/>
    </location>
</feature>
<dbReference type="OrthoDB" id="14167at2759"/>
<evidence type="ECO:0000313" key="3">
    <source>
        <dbReference type="EMBL" id="RDW88407.1"/>
    </source>
</evidence>
<dbReference type="InterPro" id="IPR004148">
    <property type="entry name" value="BAR_dom"/>
</dbReference>
<dbReference type="InterPro" id="IPR027267">
    <property type="entry name" value="AH/BAR_dom_sf"/>
</dbReference>
<feature type="compositionally biased region" description="Low complexity" evidence="1">
    <location>
        <begin position="281"/>
        <end position="293"/>
    </location>
</feature>
<comment type="caution">
    <text evidence="3">The sequence shown here is derived from an EMBL/GenBank/DDBJ whole genome shotgun (WGS) entry which is preliminary data.</text>
</comment>
<dbReference type="CDD" id="cd07593">
    <property type="entry name" value="BAR_MUG137_fungi"/>
    <property type="match status" value="1"/>
</dbReference>
<feature type="region of interest" description="Disordered" evidence="1">
    <location>
        <begin position="163"/>
        <end position="182"/>
    </location>
</feature>
<dbReference type="Gene3D" id="1.20.1270.60">
    <property type="entry name" value="Arfaptin homology (AH) domain/BAR domain"/>
    <property type="match status" value="1"/>
</dbReference>
<feature type="compositionally biased region" description="Polar residues" evidence="1">
    <location>
        <begin position="309"/>
        <end position="344"/>
    </location>
</feature>
<dbReference type="GO" id="GO:0005737">
    <property type="term" value="C:cytoplasm"/>
    <property type="evidence" value="ECO:0007669"/>
    <property type="project" value="InterPro"/>
</dbReference>